<evidence type="ECO:0000313" key="4">
    <source>
        <dbReference type="Proteomes" id="UP000317650"/>
    </source>
</evidence>
<name>A0A4S8KED0_MUSBA</name>
<dbReference type="Pfam" id="PF00403">
    <property type="entry name" value="HMA"/>
    <property type="match status" value="2"/>
</dbReference>
<comment type="caution">
    <text evidence="3">The sequence shown here is derived from an EMBL/GenBank/DDBJ whole genome shotgun (WGS) entry which is preliminary data.</text>
</comment>
<dbReference type="STRING" id="52838.A0A4S8KED0"/>
<evidence type="ECO:0000313" key="3">
    <source>
        <dbReference type="EMBL" id="THU73549.1"/>
    </source>
</evidence>
<reference evidence="3 4" key="1">
    <citation type="journal article" date="2019" name="Nat. Plants">
        <title>Genome sequencing of Musa balbisiana reveals subgenome evolution and function divergence in polyploid bananas.</title>
        <authorList>
            <person name="Yao X."/>
        </authorList>
    </citation>
    <scope>NUCLEOTIDE SEQUENCE [LARGE SCALE GENOMIC DNA]</scope>
    <source>
        <strain evidence="4">cv. DH-PKW</strain>
        <tissue evidence="3">Leaves</tissue>
    </source>
</reference>
<evidence type="ECO:0000256" key="1">
    <source>
        <dbReference type="SAM" id="MobiDB-lite"/>
    </source>
</evidence>
<dbReference type="InterPro" id="IPR044258">
    <property type="entry name" value="HIPP09-like"/>
</dbReference>
<feature type="region of interest" description="Disordered" evidence="1">
    <location>
        <begin position="192"/>
        <end position="285"/>
    </location>
</feature>
<protein>
    <recommendedName>
        <fullName evidence="2">HMA domain-containing protein</fullName>
    </recommendedName>
</protein>
<feature type="domain" description="HMA" evidence="2">
    <location>
        <begin position="130"/>
        <end position="194"/>
    </location>
</feature>
<feature type="compositionally biased region" description="Polar residues" evidence="1">
    <location>
        <begin position="273"/>
        <end position="285"/>
    </location>
</feature>
<feature type="region of interest" description="Disordered" evidence="1">
    <location>
        <begin position="1"/>
        <end position="44"/>
    </location>
</feature>
<accession>A0A4S8KED0</accession>
<gene>
    <name evidence="3" type="ORF">C4D60_Mb04t24040</name>
</gene>
<dbReference type="InterPro" id="IPR036163">
    <property type="entry name" value="HMA_dom_sf"/>
</dbReference>
<dbReference type="AlphaFoldDB" id="A0A4S8KED0"/>
<dbReference type="GO" id="GO:0046872">
    <property type="term" value="F:metal ion binding"/>
    <property type="evidence" value="ECO:0007669"/>
    <property type="project" value="InterPro"/>
</dbReference>
<dbReference type="PANTHER" id="PTHR47066">
    <property type="entry name" value="HEAVY METAL-ASSOCIATED ISOPRENYLATED PLANT PROTEIN 9"/>
    <property type="match status" value="1"/>
</dbReference>
<feature type="compositionally biased region" description="Basic and acidic residues" evidence="1">
    <location>
        <begin position="249"/>
        <end position="268"/>
    </location>
</feature>
<dbReference type="PANTHER" id="PTHR47066:SF1">
    <property type="entry name" value="HEAVY METAL-ASSOCIATED ISOPRENYLATED PLANT PROTEIN 9"/>
    <property type="match status" value="1"/>
</dbReference>
<dbReference type="InterPro" id="IPR006121">
    <property type="entry name" value="HMA_dom"/>
</dbReference>
<feature type="domain" description="HMA" evidence="2">
    <location>
        <begin position="42"/>
        <end position="105"/>
    </location>
</feature>
<dbReference type="PROSITE" id="PS50846">
    <property type="entry name" value="HMA_2"/>
    <property type="match status" value="2"/>
</dbReference>
<keyword evidence="4" id="KW-1185">Reference proteome</keyword>
<feature type="compositionally biased region" description="Polar residues" evidence="1">
    <location>
        <begin position="344"/>
        <end position="364"/>
    </location>
</feature>
<dbReference type="Gene3D" id="3.30.70.100">
    <property type="match status" value="2"/>
</dbReference>
<feature type="region of interest" description="Disordered" evidence="1">
    <location>
        <begin position="304"/>
        <end position="364"/>
    </location>
</feature>
<proteinExistence type="predicted"/>
<sequence length="364" mass="40113">MGEAKQEAEAKQEEKKVEKQEEEEKKEEKAEEKKEEAKPSPPPPIVLSVALHCVGCAKKIEKSILKCRGVESVEVDMKQNQVTVKGVVDPQVLCSRIQERTTRKAIVLSPLPPAEGDSKPEAVPSQVSGMATVELLVNMHCEACAEQLKRRILKMRGVQTADTDLSTGKVTVTGTMDGEKLVEYIRRRTGKLASIIPQPPKEERKEEAEKKPEEEKPAEEKKEDKKEESTEKKEDEKAPQPEDGAGGNKEGDGKEEKGGGEEKKKEGDGVASDNANELNSAMRQQLIDSKKKLEADTHDYSATVEQLSRKCLQINSRLKKVSTKKESDKLTSTGTYDTSGEHSYGSQSTASKNSVTESSRTLSH</sequence>
<dbReference type="SUPFAM" id="SSF55008">
    <property type="entry name" value="HMA, heavy metal-associated domain"/>
    <property type="match status" value="2"/>
</dbReference>
<evidence type="ECO:0000259" key="2">
    <source>
        <dbReference type="PROSITE" id="PS50846"/>
    </source>
</evidence>
<dbReference type="Proteomes" id="UP000317650">
    <property type="component" value="Chromosome 4"/>
</dbReference>
<feature type="compositionally biased region" description="Basic and acidic residues" evidence="1">
    <location>
        <begin position="1"/>
        <end position="38"/>
    </location>
</feature>
<feature type="compositionally biased region" description="Basic and acidic residues" evidence="1">
    <location>
        <begin position="200"/>
        <end position="240"/>
    </location>
</feature>
<dbReference type="CDD" id="cd00371">
    <property type="entry name" value="HMA"/>
    <property type="match status" value="2"/>
</dbReference>
<dbReference type="EMBL" id="PYDT01000001">
    <property type="protein sequence ID" value="THU73549.1"/>
    <property type="molecule type" value="Genomic_DNA"/>
</dbReference>
<organism evidence="3 4">
    <name type="scientific">Musa balbisiana</name>
    <name type="common">Banana</name>
    <dbReference type="NCBI Taxonomy" id="52838"/>
    <lineage>
        <taxon>Eukaryota</taxon>
        <taxon>Viridiplantae</taxon>
        <taxon>Streptophyta</taxon>
        <taxon>Embryophyta</taxon>
        <taxon>Tracheophyta</taxon>
        <taxon>Spermatophyta</taxon>
        <taxon>Magnoliopsida</taxon>
        <taxon>Liliopsida</taxon>
        <taxon>Zingiberales</taxon>
        <taxon>Musaceae</taxon>
        <taxon>Musa</taxon>
    </lineage>
</organism>